<dbReference type="EMBL" id="BLXT01004061">
    <property type="protein sequence ID" value="GFO09319.1"/>
    <property type="molecule type" value="Genomic_DNA"/>
</dbReference>
<feature type="compositionally biased region" description="Polar residues" evidence="1">
    <location>
        <begin position="497"/>
        <end position="514"/>
    </location>
</feature>
<name>A0AAV4ANE9_9GAST</name>
<feature type="compositionally biased region" description="Low complexity" evidence="1">
    <location>
        <begin position="226"/>
        <end position="241"/>
    </location>
</feature>
<feature type="compositionally biased region" description="Polar residues" evidence="1">
    <location>
        <begin position="468"/>
        <end position="489"/>
    </location>
</feature>
<sequence>MSLSYRSSSRPSWSSGFGASSSASINRSSSISGGGISSRIPSTVYGSSSLGFSGSSSGRLDYHGLGASSSSCSTSSLGNSVAKPADSYQRRGDSGWRSDISRTGLYPATSSASSFQTARAQGGYVSTGLTRSPRDFTRGSLGSSTVSGNGIDGRRRSSGSSDKMPLPTSPGSDAVFEYSGGARRRSRLGSDVSSDSLLKREETSRFNKRSEKSDECSPIERRASDSKPSSRSSTSSSSSSFRRGRETFRHEDEFSEIKTGVVFQAGPSSVDDSSAPTGSTTNRSTESSGYSSRPVKSEQSQEALKYRNSKSGKSETAVEKDNGRKECSTHPEASTPADKPKRVQRAGFRDRKLKSQLSTGSDCDNEPPASDLMSSVNCTQSEELNGGKQAKDITNPVDSVSGVFDKKLASYVKDCDTKSKLPSLESGQNLCTHDAEICPNVSDGNGASKCSPGFAIKSDKTIEDYVNSEVSSTHGAQGQSLQTRGQTNINRRDDTSVVINTSRTSSSGAKQSQRALGKPATDAGSHVPAGTRKFSTSSPEGKTSITKPGPMVQYILSNGFDGLILTLPTLVLLSPSPPPFVLL</sequence>
<feature type="compositionally biased region" description="Polar residues" evidence="1">
    <location>
        <begin position="533"/>
        <end position="546"/>
    </location>
</feature>
<gene>
    <name evidence="2" type="ORF">PoB_003582400</name>
</gene>
<feature type="compositionally biased region" description="Polar residues" evidence="1">
    <location>
        <begin position="108"/>
        <end position="119"/>
    </location>
</feature>
<feature type="compositionally biased region" description="Polar residues" evidence="1">
    <location>
        <begin position="266"/>
        <end position="291"/>
    </location>
</feature>
<feature type="compositionally biased region" description="Basic and acidic residues" evidence="1">
    <location>
        <begin position="197"/>
        <end position="225"/>
    </location>
</feature>
<feature type="compositionally biased region" description="Basic and acidic residues" evidence="1">
    <location>
        <begin position="312"/>
        <end position="329"/>
    </location>
</feature>
<evidence type="ECO:0000313" key="2">
    <source>
        <dbReference type="EMBL" id="GFO09319.1"/>
    </source>
</evidence>
<protein>
    <submittedName>
        <fullName evidence="2">Uncharacterized protein</fullName>
    </submittedName>
</protein>
<feature type="region of interest" description="Disordered" evidence="1">
    <location>
        <begin position="1"/>
        <end position="39"/>
    </location>
</feature>
<organism evidence="2 3">
    <name type="scientific">Plakobranchus ocellatus</name>
    <dbReference type="NCBI Taxonomy" id="259542"/>
    <lineage>
        <taxon>Eukaryota</taxon>
        <taxon>Metazoa</taxon>
        <taxon>Spiralia</taxon>
        <taxon>Lophotrochozoa</taxon>
        <taxon>Mollusca</taxon>
        <taxon>Gastropoda</taxon>
        <taxon>Heterobranchia</taxon>
        <taxon>Euthyneura</taxon>
        <taxon>Panpulmonata</taxon>
        <taxon>Sacoglossa</taxon>
        <taxon>Placobranchoidea</taxon>
        <taxon>Plakobranchidae</taxon>
        <taxon>Plakobranchus</taxon>
    </lineage>
</organism>
<feature type="region of interest" description="Disordered" evidence="1">
    <location>
        <begin position="67"/>
        <end position="374"/>
    </location>
</feature>
<evidence type="ECO:0000256" key="1">
    <source>
        <dbReference type="SAM" id="MobiDB-lite"/>
    </source>
</evidence>
<dbReference type="AlphaFoldDB" id="A0AAV4ANE9"/>
<feature type="compositionally biased region" description="Basic and acidic residues" evidence="1">
    <location>
        <begin position="88"/>
        <end position="100"/>
    </location>
</feature>
<reference evidence="2 3" key="1">
    <citation type="journal article" date="2021" name="Elife">
        <title>Chloroplast acquisition without the gene transfer in kleptoplastic sea slugs, Plakobranchus ocellatus.</title>
        <authorList>
            <person name="Maeda T."/>
            <person name="Takahashi S."/>
            <person name="Yoshida T."/>
            <person name="Shimamura S."/>
            <person name="Takaki Y."/>
            <person name="Nagai Y."/>
            <person name="Toyoda A."/>
            <person name="Suzuki Y."/>
            <person name="Arimoto A."/>
            <person name="Ishii H."/>
            <person name="Satoh N."/>
            <person name="Nishiyama T."/>
            <person name="Hasebe M."/>
            <person name="Maruyama T."/>
            <person name="Minagawa J."/>
            <person name="Obokata J."/>
            <person name="Shigenobu S."/>
        </authorList>
    </citation>
    <scope>NUCLEOTIDE SEQUENCE [LARGE SCALE GENOMIC DNA]</scope>
</reference>
<feature type="compositionally biased region" description="Low complexity" evidence="1">
    <location>
        <begin position="68"/>
        <end position="80"/>
    </location>
</feature>
<feature type="region of interest" description="Disordered" evidence="1">
    <location>
        <begin position="468"/>
        <end position="549"/>
    </location>
</feature>
<dbReference type="Proteomes" id="UP000735302">
    <property type="component" value="Unassembled WGS sequence"/>
</dbReference>
<accession>A0AAV4ANE9</accession>
<feature type="compositionally biased region" description="Basic and acidic residues" evidence="1">
    <location>
        <begin position="243"/>
        <end position="256"/>
    </location>
</feature>
<keyword evidence="3" id="KW-1185">Reference proteome</keyword>
<evidence type="ECO:0000313" key="3">
    <source>
        <dbReference type="Proteomes" id="UP000735302"/>
    </source>
</evidence>
<comment type="caution">
    <text evidence="2">The sequence shown here is derived from an EMBL/GenBank/DDBJ whole genome shotgun (WGS) entry which is preliminary data.</text>
</comment>
<proteinExistence type="predicted"/>